<organism evidence="1 2">
    <name type="scientific">Dendrobium thyrsiflorum</name>
    <name type="common">Pinecone-like raceme dendrobium</name>
    <name type="synonym">Orchid</name>
    <dbReference type="NCBI Taxonomy" id="117978"/>
    <lineage>
        <taxon>Eukaryota</taxon>
        <taxon>Viridiplantae</taxon>
        <taxon>Streptophyta</taxon>
        <taxon>Embryophyta</taxon>
        <taxon>Tracheophyta</taxon>
        <taxon>Spermatophyta</taxon>
        <taxon>Magnoliopsida</taxon>
        <taxon>Liliopsida</taxon>
        <taxon>Asparagales</taxon>
        <taxon>Orchidaceae</taxon>
        <taxon>Epidendroideae</taxon>
        <taxon>Malaxideae</taxon>
        <taxon>Dendrobiinae</taxon>
        <taxon>Dendrobium</taxon>
    </lineage>
</organism>
<accession>A0ABD0V180</accession>
<proteinExistence type="predicted"/>
<keyword evidence="2" id="KW-1185">Reference proteome</keyword>
<evidence type="ECO:0000313" key="2">
    <source>
        <dbReference type="Proteomes" id="UP001552299"/>
    </source>
</evidence>
<dbReference type="Proteomes" id="UP001552299">
    <property type="component" value="Unassembled WGS sequence"/>
</dbReference>
<dbReference type="EMBL" id="JANQDX010000011">
    <property type="protein sequence ID" value="KAL0916327.1"/>
    <property type="molecule type" value="Genomic_DNA"/>
</dbReference>
<reference evidence="1 2" key="1">
    <citation type="journal article" date="2024" name="Plant Biotechnol. J.">
        <title>Dendrobium thyrsiflorum genome and its molecular insights into genes involved in important horticultural traits.</title>
        <authorList>
            <person name="Chen B."/>
            <person name="Wang J.Y."/>
            <person name="Zheng P.J."/>
            <person name="Li K.L."/>
            <person name="Liang Y.M."/>
            <person name="Chen X.F."/>
            <person name="Zhang C."/>
            <person name="Zhao X."/>
            <person name="He X."/>
            <person name="Zhang G.Q."/>
            <person name="Liu Z.J."/>
            <person name="Xu Q."/>
        </authorList>
    </citation>
    <scope>NUCLEOTIDE SEQUENCE [LARGE SCALE GENOMIC DNA]</scope>
    <source>
        <strain evidence="1">GZMU011</strain>
    </source>
</reference>
<sequence>MSTLKTATPNLFTAGWNAAHTRRSFKLRLTGPRNTTGILLRRRLSQAKRTGLPVLVLLLIISSSF</sequence>
<dbReference type="AlphaFoldDB" id="A0ABD0V180"/>
<protein>
    <submittedName>
        <fullName evidence="1">Uncharacterized protein</fullName>
    </submittedName>
</protein>
<gene>
    <name evidence="1" type="ORF">M5K25_013829</name>
</gene>
<comment type="caution">
    <text evidence="1">The sequence shown here is derived from an EMBL/GenBank/DDBJ whole genome shotgun (WGS) entry which is preliminary data.</text>
</comment>
<evidence type="ECO:0000313" key="1">
    <source>
        <dbReference type="EMBL" id="KAL0916327.1"/>
    </source>
</evidence>
<name>A0ABD0V180_DENTH</name>